<keyword evidence="2" id="KW-1185">Reference proteome</keyword>
<organism evidence="1 2">
    <name type="scientific">Aldrovandia affinis</name>
    <dbReference type="NCBI Taxonomy" id="143900"/>
    <lineage>
        <taxon>Eukaryota</taxon>
        <taxon>Metazoa</taxon>
        <taxon>Chordata</taxon>
        <taxon>Craniata</taxon>
        <taxon>Vertebrata</taxon>
        <taxon>Euteleostomi</taxon>
        <taxon>Actinopterygii</taxon>
        <taxon>Neopterygii</taxon>
        <taxon>Teleostei</taxon>
        <taxon>Notacanthiformes</taxon>
        <taxon>Halosauridae</taxon>
        <taxon>Aldrovandia</taxon>
    </lineage>
</organism>
<dbReference type="EMBL" id="JAINUG010000253">
    <property type="protein sequence ID" value="KAJ8385340.1"/>
    <property type="molecule type" value="Genomic_DNA"/>
</dbReference>
<evidence type="ECO:0000313" key="2">
    <source>
        <dbReference type="Proteomes" id="UP001221898"/>
    </source>
</evidence>
<gene>
    <name evidence="1" type="ORF">AAFF_G00190560</name>
</gene>
<proteinExistence type="predicted"/>
<reference evidence="1" key="1">
    <citation type="journal article" date="2023" name="Science">
        <title>Genome structures resolve the early diversification of teleost fishes.</title>
        <authorList>
            <person name="Parey E."/>
            <person name="Louis A."/>
            <person name="Montfort J."/>
            <person name="Bouchez O."/>
            <person name="Roques C."/>
            <person name="Iampietro C."/>
            <person name="Lluch J."/>
            <person name="Castinel A."/>
            <person name="Donnadieu C."/>
            <person name="Desvignes T."/>
            <person name="Floi Bucao C."/>
            <person name="Jouanno E."/>
            <person name="Wen M."/>
            <person name="Mejri S."/>
            <person name="Dirks R."/>
            <person name="Jansen H."/>
            <person name="Henkel C."/>
            <person name="Chen W.J."/>
            <person name="Zahm M."/>
            <person name="Cabau C."/>
            <person name="Klopp C."/>
            <person name="Thompson A.W."/>
            <person name="Robinson-Rechavi M."/>
            <person name="Braasch I."/>
            <person name="Lecointre G."/>
            <person name="Bobe J."/>
            <person name="Postlethwait J.H."/>
            <person name="Berthelot C."/>
            <person name="Roest Crollius H."/>
            <person name="Guiguen Y."/>
        </authorList>
    </citation>
    <scope>NUCLEOTIDE SEQUENCE</scope>
    <source>
        <strain evidence="1">NC1722</strain>
    </source>
</reference>
<accession>A0AAD7RJT0</accession>
<dbReference type="AlphaFoldDB" id="A0AAD7RJT0"/>
<protein>
    <submittedName>
        <fullName evidence="1">Uncharacterized protein</fullName>
    </submittedName>
</protein>
<name>A0AAD7RJT0_9TELE</name>
<comment type="caution">
    <text evidence="1">The sequence shown here is derived from an EMBL/GenBank/DDBJ whole genome shotgun (WGS) entry which is preliminary data.</text>
</comment>
<evidence type="ECO:0000313" key="1">
    <source>
        <dbReference type="EMBL" id="KAJ8385340.1"/>
    </source>
</evidence>
<dbReference type="Proteomes" id="UP001221898">
    <property type="component" value="Unassembled WGS sequence"/>
</dbReference>
<sequence>MTTSFDPHQGRRDIRCLHHVKYSIRRIQQGKVTNARISNWVLATEGLSLDVMYAEKKNNHVAQGVAELHDCAAIPLPLSDSHHPEPARVSSNHKSFMEADCFAFPKVY</sequence>